<dbReference type="Pfam" id="PF19026">
    <property type="entry name" value="UBA_HYPK"/>
    <property type="match status" value="1"/>
</dbReference>
<accession>A0ABR0SLB0</accession>
<sequence>MASKADIDDETPTTTATSAEDRKAASALANLDASNDDAASGEVDQEAVSKAMKGLGSSSTTSSAAKPSGAGAASAAAASKKNVKIDPADVALLVDQLDLARNKATELLKQHDGDAVAALRLFARA</sequence>
<feature type="compositionally biased region" description="Low complexity" evidence="1">
    <location>
        <begin position="56"/>
        <end position="80"/>
    </location>
</feature>
<proteinExistence type="predicted"/>
<evidence type="ECO:0000259" key="2">
    <source>
        <dbReference type="Pfam" id="PF19026"/>
    </source>
</evidence>
<gene>
    <name evidence="3" type="ORF">PT974_06343</name>
</gene>
<name>A0ABR0SLB0_9HYPO</name>
<dbReference type="EMBL" id="JAVFKD010000012">
    <property type="protein sequence ID" value="KAK5992918.1"/>
    <property type="molecule type" value="Genomic_DNA"/>
</dbReference>
<dbReference type="Proteomes" id="UP001338125">
    <property type="component" value="Unassembled WGS sequence"/>
</dbReference>
<dbReference type="CDD" id="cd14361">
    <property type="entry name" value="UBA_HYPK"/>
    <property type="match status" value="1"/>
</dbReference>
<organism evidence="3 4">
    <name type="scientific">Cladobotryum mycophilum</name>
    <dbReference type="NCBI Taxonomy" id="491253"/>
    <lineage>
        <taxon>Eukaryota</taxon>
        <taxon>Fungi</taxon>
        <taxon>Dikarya</taxon>
        <taxon>Ascomycota</taxon>
        <taxon>Pezizomycotina</taxon>
        <taxon>Sordariomycetes</taxon>
        <taxon>Hypocreomycetidae</taxon>
        <taxon>Hypocreales</taxon>
        <taxon>Hypocreaceae</taxon>
        <taxon>Cladobotryum</taxon>
    </lineage>
</organism>
<reference evidence="3 4" key="1">
    <citation type="submission" date="2024-01" db="EMBL/GenBank/DDBJ databases">
        <title>Complete genome of Cladobotryum mycophilum ATHUM6906.</title>
        <authorList>
            <person name="Christinaki A.C."/>
            <person name="Myridakis A.I."/>
            <person name="Kouvelis V.N."/>
        </authorList>
    </citation>
    <scope>NUCLEOTIDE SEQUENCE [LARGE SCALE GENOMIC DNA]</scope>
    <source>
        <strain evidence="3 4">ATHUM6906</strain>
    </source>
</reference>
<feature type="region of interest" description="Disordered" evidence="1">
    <location>
        <begin position="1"/>
        <end position="81"/>
    </location>
</feature>
<protein>
    <recommendedName>
        <fullName evidence="2">Nascent polypeptide-associated complex subunit alpha-like UBA domain-containing protein</fullName>
    </recommendedName>
</protein>
<evidence type="ECO:0000313" key="4">
    <source>
        <dbReference type="Proteomes" id="UP001338125"/>
    </source>
</evidence>
<feature type="compositionally biased region" description="Low complexity" evidence="1">
    <location>
        <begin position="25"/>
        <end position="40"/>
    </location>
</feature>
<dbReference type="InterPro" id="IPR038922">
    <property type="entry name" value="HYPK_UBA"/>
</dbReference>
<comment type="caution">
    <text evidence="3">The sequence shown here is derived from an EMBL/GenBank/DDBJ whole genome shotgun (WGS) entry which is preliminary data.</text>
</comment>
<keyword evidence="4" id="KW-1185">Reference proteome</keyword>
<dbReference type="PANTHER" id="PTHR31184">
    <property type="entry name" value="HUNTINGTIN-INTERACTING PROTEIN K FAMILY MEMBER"/>
    <property type="match status" value="1"/>
</dbReference>
<dbReference type="InterPro" id="IPR052617">
    <property type="entry name" value="Huntingtin-int_K"/>
</dbReference>
<evidence type="ECO:0000313" key="3">
    <source>
        <dbReference type="EMBL" id="KAK5992918.1"/>
    </source>
</evidence>
<feature type="domain" description="Nascent polypeptide-associated complex subunit alpha-like UBA" evidence="2">
    <location>
        <begin position="83"/>
        <end position="120"/>
    </location>
</feature>
<dbReference type="PANTHER" id="PTHR31184:SF2">
    <property type="entry name" value="HUNTINGTIN-INTERACTING PROTEIN K"/>
    <property type="match status" value="1"/>
</dbReference>
<evidence type="ECO:0000256" key="1">
    <source>
        <dbReference type="SAM" id="MobiDB-lite"/>
    </source>
</evidence>
<dbReference type="InterPro" id="IPR044034">
    <property type="entry name" value="NAC-like_UBA"/>
</dbReference>